<organism evidence="2 3">
    <name type="scientific">Eumeta variegata</name>
    <name type="common">Bagworm moth</name>
    <name type="synonym">Eumeta japonica</name>
    <dbReference type="NCBI Taxonomy" id="151549"/>
    <lineage>
        <taxon>Eukaryota</taxon>
        <taxon>Metazoa</taxon>
        <taxon>Ecdysozoa</taxon>
        <taxon>Arthropoda</taxon>
        <taxon>Hexapoda</taxon>
        <taxon>Insecta</taxon>
        <taxon>Pterygota</taxon>
        <taxon>Neoptera</taxon>
        <taxon>Endopterygota</taxon>
        <taxon>Lepidoptera</taxon>
        <taxon>Glossata</taxon>
        <taxon>Ditrysia</taxon>
        <taxon>Tineoidea</taxon>
        <taxon>Psychidae</taxon>
        <taxon>Oiketicinae</taxon>
        <taxon>Eumeta</taxon>
    </lineage>
</organism>
<evidence type="ECO:0000313" key="2">
    <source>
        <dbReference type="EMBL" id="GBP51099.1"/>
    </source>
</evidence>
<sequence length="75" mass="8414">MSPSVPALPQPEKGAQTKAPMGRRALHTRPTPIHHEYSGAGRINMETAFVAISRRRSLRRYYFSDRDLLAVPPVT</sequence>
<dbReference type="AlphaFoldDB" id="A0A4C1WLC0"/>
<feature type="region of interest" description="Disordered" evidence="1">
    <location>
        <begin position="1"/>
        <end position="37"/>
    </location>
</feature>
<evidence type="ECO:0000313" key="3">
    <source>
        <dbReference type="Proteomes" id="UP000299102"/>
    </source>
</evidence>
<reference evidence="2 3" key="1">
    <citation type="journal article" date="2019" name="Commun. Biol.">
        <title>The bagworm genome reveals a unique fibroin gene that provides high tensile strength.</title>
        <authorList>
            <person name="Kono N."/>
            <person name="Nakamura H."/>
            <person name="Ohtoshi R."/>
            <person name="Tomita M."/>
            <person name="Numata K."/>
            <person name="Arakawa K."/>
        </authorList>
    </citation>
    <scope>NUCLEOTIDE SEQUENCE [LARGE SCALE GENOMIC DNA]</scope>
</reference>
<comment type="caution">
    <text evidence="2">The sequence shown here is derived from an EMBL/GenBank/DDBJ whole genome shotgun (WGS) entry which is preliminary data.</text>
</comment>
<gene>
    <name evidence="2" type="ORF">EVAR_31823_1</name>
</gene>
<protein>
    <submittedName>
        <fullName evidence="2">Uncharacterized protein</fullName>
    </submittedName>
</protein>
<evidence type="ECO:0000256" key="1">
    <source>
        <dbReference type="SAM" id="MobiDB-lite"/>
    </source>
</evidence>
<accession>A0A4C1WLC0</accession>
<dbReference type="EMBL" id="BGZK01000574">
    <property type="protein sequence ID" value="GBP51099.1"/>
    <property type="molecule type" value="Genomic_DNA"/>
</dbReference>
<name>A0A4C1WLC0_EUMVA</name>
<keyword evidence="3" id="KW-1185">Reference proteome</keyword>
<proteinExistence type="predicted"/>
<dbReference type="Proteomes" id="UP000299102">
    <property type="component" value="Unassembled WGS sequence"/>
</dbReference>